<dbReference type="Gene3D" id="1.25.40.20">
    <property type="entry name" value="Ankyrin repeat-containing domain"/>
    <property type="match status" value="2"/>
</dbReference>
<dbReference type="PANTHER" id="PTHR24125">
    <property type="entry name" value="ANKYRIN REPEAT AND DEATH DOMAIN-CONTAINING PROTEIN"/>
    <property type="match status" value="1"/>
</dbReference>
<dbReference type="AlphaFoldDB" id="A0A6H5ISW1"/>
<dbReference type="OrthoDB" id="8197096at2759"/>
<dbReference type="Pfam" id="PF12796">
    <property type="entry name" value="Ank_2"/>
    <property type="match status" value="1"/>
</dbReference>
<dbReference type="PANTHER" id="PTHR24125:SF5">
    <property type="entry name" value="ANKYRIN REPEAT PROTEIN"/>
    <property type="match status" value="1"/>
</dbReference>
<dbReference type="InterPro" id="IPR052457">
    <property type="entry name" value="Ankyrin-DD_containing_protein"/>
</dbReference>
<dbReference type="SMART" id="SM00248">
    <property type="entry name" value="ANK"/>
    <property type="match status" value="3"/>
</dbReference>
<organism evidence="2 3">
    <name type="scientific">Trichogramma brassicae</name>
    <dbReference type="NCBI Taxonomy" id="86971"/>
    <lineage>
        <taxon>Eukaryota</taxon>
        <taxon>Metazoa</taxon>
        <taxon>Ecdysozoa</taxon>
        <taxon>Arthropoda</taxon>
        <taxon>Hexapoda</taxon>
        <taxon>Insecta</taxon>
        <taxon>Pterygota</taxon>
        <taxon>Neoptera</taxon>
        <taxon>Endopterygota</taxon>
        <taxon>Hymenoptera</taxon>
        <taxon>Apocrita</taxon>
        <taxon>Proctotrupomorpha</taxon>
        <taxon>Chalcidoidea</taxon>
        <taxon>Trichogrammatidae</taxon>
        <taxon>Trichogramma</taxon>
    </lineage>
</organism>
<keyword evidence="1" id="KW-0040">ANK repeat</keyword>
<dbReference type="InterPro" id="IPR036770">
    <property type="entry name" value="Ankyrin_rpt-contain_sf"/>
</dbReference>
<dbReference type="PROSITE" id="PS50297">
    <property type="entry name" value="ANK_REP_REGION"/>
    <property type="match status" value="2"/>
</dbReference>
<dbReference type="SUPFAM" id="SSF48403">
    <property type="entry name" value="Ankyrin repeat"/>
    <property type="match status" value="1"/>
</dbReference>
<evidence type="ECO:0000313" key="2">
    <source>
        <dbReference type="EMBL" id="CAB0038727.1"/>
    </source>
</evidence>
<dbReference type="Proteomes" id="UP000479190">
    <property type="component" value="Unassembled WGS sequence"/>
</dbReference>
<evidence type="ECO:0000313" key="3">
    <source>
        <dbReference type="Proteomes" id="UP000479190"/>
    </source>
</evidence>
<dbReference type="EMBL" id="CADCXV010000924">
    <property type="protein sequence ID" value="CAB0038727.1"/>
    <property type="molecule type" value="Genomic_DNA"/>
</dbReference>
<name>A0A6H5ISW1_9HYME</name>
<gene>
    <name evidence="2" type="ORF">TBRA_LOCUS10498</name>
</gene>
<feature type="repeat" description="ANK" evidence="1">
    <location>
        <begin position="103"/>
        <end position="135"/>
    </location>
</feature>
<dbReference type="Pfam" id="PF13637">
    <property type="entry name" value="Ank_4"/>
    <property type="match status" value="1"/>
</dbReference>
<reference evidence="2 3" key="1">
    <citation type="submission" date="2020-02" db="EMBL/GenBank/DDBJ databases">
        <authorList>
            <person name="Ferguson B K."/>
        </authorList>
    </citation>
    <scope>NUCLEOTIDE SEQUENCE [LARGE SCALE GENOMIC DNA]</scope>
</reference>
<keyword evidence="3" id="KW-1185">Reference proteome</keyword>
<accession>A0A6H5ISW1</accession>
<dbReference type="PRINTS" id="PR01415">
    <property type="entry name" value="ANKYRIN"/>
</dbReference>
<sequence length="149" mass="16710">MYRPNALIKLLFEISDEKSQPLLLDAQDKEGKTALHLALENRHREVVQLLLERDANPNLANPEGSTALHLICKMHRPNALIKLLFEISDEKSQPVLIDAQDKEGKTALHLALENGHMEVVQLLLGRDADPNLADKEGSTVLHIIIVRNH</sequence>
<proteinExistence type="predicted"/>
<protein>
    <submittedName>
        <fullName evidence="2">Uncharacterized protein</fullName>
    </submittedName>
</protein>
<feature type="repeat" description="ANK" evidence="1">
    <location>
        <begin position="30"/>
        <end position="62"/>
    </location>
</feature>
<dbReference type="PROSITE" id="PS50088">
    <property type="entry name" value="ANK_REPEAT"/>
    <property type="match status" value="2"/>
</dbReference>
<evidence type="ECO:0000256" key="1">
    <source>
        <dbReference type="PROSITE-ProRule" id="PRU00023"/>
    </source>
</evidence>
<dbReference type="InterPro" id="IPR002110">
    <property type="entry name" value="Ankyrin_rpt"/>
</dbReference>